<evidence type="ECO:0000256" key="2">
    <source>
        <dbReference type="SAM" id="Phobius"/>
    </source>
</evidence>
<evidence type="ECO:0000313" key="4">
    <source>
        <dbReference type="Proteomes" id="UP000053593"/>
    </source>
</evidence>
<feature type="compositionally biased region" description="Low complexity" evidence="1">
    <location>
        <begin position="73"/>
        <end position="92"/>
    </location>
</feature>
<sequence length="119" mass="12244">MSGQEPPGQDKHCPRPHGPSPVLFGTNLPKRPFHLVLFLTPLRPQHPATVTYTSASLYTDLASVGITSSPANPSATGSGSSEPGSGTSATGFTSNAGSAIGVSVVSGFFGVLFSMFLFY</sequence>
<accession>A0A0D0AVE1</accession>
<evidence type="ECO:0000256" key="1">
    <source>
        <dbReference type="SAM" id="MobiDB-lite"/>
    </source>
</evidence>
<name>A0A0D0AVE1_9AGAR</name>
<dbReference type="EMBL" id="KN834815">
    <property type="protein sequence ID" value="KIK54475.1"/>
    <property type="molecule type" value="Genomic_DNA"/>
</dbReference>
<gene>
    <name evidence="3" type="ORF">GYMLUDRAFT_63083</name>
</gene>
<keyword evidence="4" id="KW-1185">Reference proteome</keyword>
<dbReference type="Proteomes" id="UP000053593">
    <property type="component" value="Unassembled WGS sequence"/>
</dbReference>
<protein>
    <submittedName>
        <fullName evidence="3">Uncharacterized protein</fullName>
    </submittedName>
</protein>
<feature type="region of interest" description="Disordered" evidence="1">
    <location>
        <begin position="1"/>
        <end position="25"/>
    </location>
</feature>
<feature type="region of interest" description="Disordered" evidence="1">
    <location>
        <begin position="69"/>
        <end position="92"/>
    </location>
</feature>
<keyword evidence="2" id="KW-1133">Transmembrane helix</keyword>
<organism evidence="3 4">
    <name type="scientific">Collybiopsis luxurians FD-317 M1</name>
    <dbReference type="NCBI Taxonomy" id="944289"/>
    <lineage>
        <taxon>Eukaryota</taxon>
        <taxon>Fungi</taxon>
        <taxon>Dikarya</taxon>
        <taxon>Basidiomycota</taxon>
        <taxon>Agaricomycotina</taxon>
        <taxon>Agaricomycetes</taxon>
        <taxon>Agaricomycetidae</taxon>
        <taxon>Agaricales</taxon>
        <taxon>Marasmiineae</taxon>
        <taxon>Omphalotaceae</taxon>
        <taxon>Collybiopsis</taxon>
        <taxon>Collybiopsis luxurians</taxon>
    </lineage>
</organism>
<keyword evidence="2" id="KW-0812">Transmembrane</keyword>
<evidence type="ECO:0000313" key="3">
    <source>
        <dbReference type="EMBL" id="KIK54475.1"/>
    </source>
</evidence>
<feature type="transmembrane region" description="Helical" evidence="2">
    <location>
        <begin position="96"/>
        <end position="118"/>
    </location>
</feature>
<dbReference type="AlphaFoldDB" id="A0A0D0AVE1"/>
<keyword evidence="2" id="KW-0472">Membrane</keyword>
<dbReference type="HOGENOM" id="CLU_2061766_0_0_1"/>
<proteinExistence type="predicted"/>
<reference evidence="3 4" key="1">
    <citation type="submission" date="2014-04" db="EMBL/GenBank/DDBJ databases">
        <title>Evolutionary Origins and Diversification of the Mycorrhizal Mutualists.</title>
        <authorList>
            <consortium name="DOE Joint Genome Institute"/>
            <consortium name="Mycorrhizal Genomics Consortium"/>
            <person name="Kohler A."/>
            <person name="Kuo A."/>
            <person name="Nagy L.G."/>
            <person name="Floudas D."/>
            <person name="Copeland A."/>
            <person name="Barry K.W."/>
            <person name="Cichocki N."/>
            <person name="Veneault-Fourrey C."/>
            <person name="LaButti K."/>
            <person name="Lindquist E.A."/>
            <person name="Lipzen A."/>
            <person name="Lundell T."/>
            <person name="Morin E."/>
            <person name="Murat C."/>
            <person name="Riley R."/>
            <person name="Ohm R."/>
            <person name="Sun H."/>
            <person name="Tunlid A."/>
            <person name="Henrissat B."/>
            <person name="Grigoriev I.V."/>
            <person name="Hibbett D.S."/>
            <person name="Martin F."/>
        </authorList>
    </citation>
    <scope>NUCLEOTIDE SEQUENCE [LARGE SCALE GENOMIC DNA]</scope>
    <source>
        <strain evidence="3 4">FD-317 M1</strain>
    </source>
</reference>